<gene>
    <name evidence="1" type="primary">COM42_05470</name>
    <name evidence="1" type="ORF">TNCT_302881</name>
</gene>
<proteinExistence type="predicted"/>
<evidence type="ECO:0000313" key="2">
    <source>
        <dbReference type="Proteomes" id="UP000887116"/>
    </source>
</evidence>
<name>A0A8X6LZ20_TRICU</name>
<organism evidence="1 2">
    <name type="scientific">Trichonephila clavata</name>
    <name type="common">Joro spider</name>
    <name type="synonym">Nephila clavata</name>
    <dbReference type="NCBI Taxonomy" id="2740835"/>
    <lineage>
        <taxon>Eukaryota</taxon>
        <taxon>Metazoa</taxon>
        <taxon>Ecdysozoa</taxon>
        <taxon>Arthropoda</taxon>
        <taxon>Chelicerata</taxon>
        <taxon>Arachnida</taxon>
        <taxon>Araneae</taxon>
        <taxon>Araneomorphae</taxon>
        <taxon>Entelegynae</taxon>
        <taxon>Araneoidea</taxon>
        <taxon>Nephilidae</taxon>
        <taxon>Trichonephila</taxon>
    </lineage>
</organism>
<dbReference type="Proteomes" id="UP000887116">
    <property type="component" value="Unassembled WGS sequence"/>
</dbReference>
<keyword evidence="2" id="KW-1185">Reference proteome</keyword>
<comment type="caution">
    <text evidence="1">The sequence shown here is derived from an EMBL/GenBank/DDBJ whole genome shotgun (WGS) entry which is preliminary data.</text>
</comment>
<accession>A0A8X6LZ20</accession>
<protein>
    <submittedName>
        <fullName evidence="1">IS110 family transposase</fullName>
    </submittedName>
</protein>
<dbReference type="PANTHER" id="PTHR33055:SF3">
    <property type="entry name" value="PUTATIVE TRANSPOSASE FOR IS117-RELATED"/>
    <property type="match status" value="1"/>
</dbReference>
<sequence length="129" mass="14859">MQQQQIFGTIRGLLKIHGIKLGKRSKFETFALRIQETINNVDEISRSSIEALLHSLKTIEESIRKLDKILSEQGRKDEDCKLLTTVPGVGVIVAMTYKAAIDDPYRFENILYSWSLYGVEPKTVRFWRS</sequence>
<dbReference type="EMBL" id="BMAO01008626">
    <property type="protein sequence ID" value="GFR25284.1"/>
    <property type="molecule type" value="Genomic_DNA"/>
</dbReference>
<evidence type="ECO:0000313" key="1">
    <source>
        <dbReference type="EMBL" id="GFR25284.1"/>
    </source>
</evidence>
<reference evidence="1" key="1">
    <citation type="submission" date="2020-07" db="EMBL/GenBank/DDBJ databases">
        <title>Multicomponent nature underlies the extraordinary mechanical properties of spider dragline silk.</title>
        <authorList>
            <person name="Kono N."/>
            <person name="Nakamura H."/>
            <person name="Mori M."/>
            <person name="Yoshida Y."/>
            <person name="Ohtoshi R."/>
            <person name="Malay A.D."/>
            <person name="Moran D.A.P."/>
            <person name="Tomita M."/>
            <person name="Numata K."/>
            <person name="Arakawa K."/>
        </authorList>
    </citation>
    <scope>NUCLEOTIDE SEQUENCE</scope>
</reference>
<dbReference type="PANTHER" id="PTHR33055">
    <property type="entry name" value="TRANSPOSASE FOR INSERTION SEQUENCE ELEMENT IS1111A"/>
    <property type="match status" value="1"/>
</dbReference>
<dbReference type="InterPro" id="IPR047650">
    <property type="entry name" value="Transpos_IS110"/>
</dbReference>
<dbReference type="AlphaFoldDB" id="A0A8X6LZ20"/>